<dbReference type="AlphaFoldDB" id="A0A9P9D7S8"/>
<organism evidence="2 3">
    <name type="scientific">Dactylonectria macrodidyma</name>
    <dbReference type="NCBI Taxonomy" id="307937"/>
    <lineage>
        <taxon>Eukaryota</taxon>
        <taxon>Fungi</taxon>
        <taxon>Dikarya</taxon>
        <taxon>Ascomycota</taxon>
        <taxon>Pezizomycotina</taxon>
        <taxon>Sordariomycetes</taxon>
        <taxon>Hypocreomycetidae</taxon>
        <taxon>Hypocreales</taxon>
        <taxon>Nectriaceae</taxon>
        <taxon>Dactylonectria</taxon>
    </lineage>
</organism>
<evidence type="ECO:0000313" key="3">
    <source>
        <dbReference type="Proteomes" id="UP000738349"/>
    </source>
</evidence>
<evidence type="ECO:0000313" key="2">
    <source>
        <dbReference type="EMBL" id="KAH7114037.1"/>
    </source>
</evidence>
<gene>
    <name evidence="2" type="ORF">EDB81DRAFT_823652</name>
</gene>
<accession>A0A9P9D7S8</accession>
<proteinExistence type="predicted"/>
<keyword evidence="3" id="KW-1185">Reference proteome</keyword>
<sequence>MLGLWWMSGAENPASDVIIVIEREPDVPGGGHHRPLRKRARTTGAMESDQNTHHLSIHT</sequence>
<dbReference type="OrthoDB" id="10270432at2759"/>
<feature type="region of interest" description="Disordered" evidence="1">
    <location>
        <begin position="24"/>
        <end position="59"/>
    </location>
</feature>
<evidence type="ECO:0000256" key="1">
    <source>
        <dbReference type="SAM" id="MobiDB-lite"/>
    </source>
</evidence>
<feature type="compositionally biased region" description="Basic residues" evidence="1">
    <location>
        <begin position="31"/>
        <end position="41"/>
    </location>
</feature>
<dbReference type="Proteomes" id="UP000738349">
    <property type="component" value="Unassembled WGS sequence"/>
</dbReference>
<name>A0A9P9D7S8_9HYPO</name>
<protein>
    <submittedName>
        <fullName evidence="2">Uncharacterized protein</fullName>
    </submittedName>
</protein>
<dbReference type="EMBL" id="JAGMUV010000033">
    <property type="protein sequence ID" value="KAH7114037.1"/>
    <property type="molecule type" value="Genomic_DNA"/>
</dbReference>
<comment type="caution">
    <text evidence="2">The sequence shown here is derived from an EMBL/GenBank/DDBJ whole genome shotgun (WGS) entry which is preliminary data.</text>
</comment>
<reference evidence="2" key="1">
    <citation type="journal article" date="2021" name="Nat. Commun.">
        <title>Genetic determinants of endophytism in the Arabidopsis root mycobiome.</title>
        <authorList>
            <person name="Mesny F."/>
            <person name="Miyauchi S."/>
            <person name="Thiergart T."/>
            <person name="Pickel B."/>
            <person name="Atanasova L."/>
            <person name="Karlsson M."/>
            <person name="Huettel B."/>
            <person name="Barry K.W."/>
            <person name="Haridas S."/>
            <person name="Chen C."/>
            <person name="Bauer D."/>
            <person name="Andreopoulos W."/>
            <person name="Pangilinan J."/>
            <person name="LaButti K."/>
            <person name="Riley R."/>
            <person name="Lipzen A."/>
            <person name="Clum A."/>
            <person name="Drula E."/>
            <person name="Henrissat B."/>
            <person name="Kohler A."/>
            <person name="Grigoriev I.V."/>
            <person name="Martin F.M."/>
            <person name="Hacquard S."/>
        </authorList>
    </citation>
    <scope>NUCLEOTIDE SEQUENCE</scope>
    <source>
        <strain evidence="2">MPI-CAGE-AT-0147</strain>
    </source>
</reference>